<dbReference type="SUPFAM" id="SSF53756">
    <property type="entry name" value="UDP-Glycosyltransferase/glycogen phosphorylase"/>
    <property type="match status" value="1"/>
</dbReference>
<dbReference type="Pfam" id="PF03033">
    <property type="entry name" value="Glyco_transf_28"/>
    <property type="match status" value="1"/>
</dbReference>
<dbReference type="EMBL" id="JAJNEC010000005">
    <property type="protein sequence ID" value="MCD2423854.1"/>
    <property type="molecule type" value="Genomic_DNA"/>
</dbReference>
<gene>
    <name evidence="2" type="ORF">LQ567_13845</name>
</gene>
<organism evidence="2 3">
    <name type="scientific">Niabella pedocola</name>
    <dbReference type="NCBI Taxonomy" id="1752077"/>
    <lineage>
        <taxon>Bacteria</taxon>
        <taxon>Pseudomonadati</taxon>
        <taxon>Bacteroidota</taxon>
        <taxon>Chitinophagia</taxon>
        <taxon>Chitinophagales</taxon>
        <taxon>Chitinophagaceae</taxon>
        <taxon>Niabella</taxon>
    </lineage>
</organism>
<dbReference type="InterPro" id="IPR004276">
    <property type="entry name" value="GlycoTrans_28_N"/>
</dbReference>
<protein>
    <submittedName>
        <fullName evidence="2">Glycosyltransferase</fullName>
    </submittedName>
</protein>
<dbReference type="PANTHER" id="PTHR48050:SF13">
    <property type="entry name" value="STEROL 3-BETA-GLUCOSYLTRANSFERASE UGT80A2"/>
    <property type="match status" value="1"/>
</dbReference>
<dbReference type="RefSeq" id="WP_231005112.1">
    <property type="nucleotide sequence ID" value="NZ_JAJNEC010000005.1"/>
</dbReference>
<dbReference type="PANTHER" id="PTHR48050">
    <property type="entry name" value="STEROL 3-BETA-GLUCOSYLTRANSFERASE"/>
    <property type="match status" value="1"/>
</dbReference>
<proteinExistence type="predicted"/>
<feature type="domain" description="Glycosyltransferase family 28 N-terminal" evidence="1">
    <location>
        <begin position="5"/>
        <end position="125"/>
    </location>
</feature>
<reference evidence="2 3" key="1">
    <citation type="submission" date="2021-11" db="EMBL/GenBank/DDBJ databases">
        <title>Genomic of Niabella pedocola.</title>
        <authorList>
            <person name="Wu T."/>
        </authorList>
    </citation>
    <scope>NUCLEOTIDE SEQUENCE [LARGE SCALE GENOMIC DNA]</scope>
    <source>
        <strain evidence="2 3">JCM 31011</strain>
    </source>
</reference>
<dbReference type="Pfam" id="PF00201">
    <property type="entry name" value="UDPGT"/>
    <property type="match status" value="1"/>
</dbReference>
<sequence>MHYGIITFGSRGDVQPYIALAVELIQQGHSVSIVGNENFTDFVATYGIPFYPLPVDSQKILQSPEIAGILKSGNVITYLRALGKIIRKGQAAVLQKMVGDCKTFDVLIATPLTVAWVFSVAECLNKPWAIVQLTVPSVPTAAFPYLGLDFFNAPVYNRFTYRLMRWLFWKEHKKDIQEQRVLLNLPPLEKPLPEKIDEQQVLQLHAFSRFLLERPSDWPAGADITGFLDLKAAGQSSGTEHAIRQWLEQGTPPIYIGFGSFPVPDPSVFYGILEHLLNHTDERYIFCQGWSKPTELPQSSRIFEVKAIDHSWLFPQCKLAVVHGGIGTVGAGLRAKIPVVVVSVLGDQPIWGRFVKRKGWGTHLPFKKLTAQKLLHAIRAADQEAISTSVQQVGHMMEQENGAAVAVSKLEAYFKTPAQLSRMPTDV</sequence>
<keyword evidence="3" id="KW-1185">Reference proteome</keyword>
<dbReference type="Gene3D" id="3.40.50.2000">
    <property type="entry name" value="Glycogen Phosphorylase B"/>
    <property type="match status" value="2"/>
</dbReference>
<dbReference type="Proteomes" id="UP001199816">
    <property type="component" value="Unassembled WGS sequence"/>
</dbReference>
<dbReference type="CDD" id="cd03784">
    <property type="entry name" value="GT1_Gtf-like"/>
    <property type="match status" value="1"/>
</dbReference>
<evidence type="ECO:0000313" key="2">
    <source>
        <dbReference type="EMBL" id="MCD2423854.1"/>
    </source>
</evidence>
<name>A0ABS8PS03_9BACT</name>
<comment type="caution">
    <text evidence="2">The sequence shown here is derived from an EMBL/GenBank/DDBJ whole genome shotgun (WGS) entry which is preliminary data.</text>
</comment>
<dbReference type="InterPro" id="IPR002213">
    <property type="entry name" value="UDP_glucos_trans"/>
</dbReference>
<accession>A0ABS8PS03</accession>
<evidence type="ECO:0000259" key="1">
    <source>
        <dbReference type="Pfam" id="PF03033"/>
    </source>
</evidence>
<evidence type="ECO:0000313" key="3">
    <source>
        <dbReference type="Proteomes" id="UP001199816"/>
    </source>
</evidence>
<dbReference type="InterPro" id="IPR050426">
    <property type="entry name" value="Glycosyltransferase_28"/>
</dbReference>